<sequence length="463" mass="52086">MSGSEPVEMALVSSQDVVLPKFDMHIYTSILTTKGLKEMAATAQNTKNTTMRSILQQEKLTGPNFTNKYQNLRTVLRSEGKLAHLEQPFIPVHLPVAPQADSYGKGNKHDRVLSYIGVNLCVLSYVVSSFPFVMLTMDDFLKLLVWNGTVRSVEKTNSKIVAAREKKDQQNLANAQANRAGEGGSATPRKKRARKNQESTGSSHQVSPKNAKDVVASGSRVMDTVEHVVDLSDNTRDPTPFVIKIQPSAHVEHDDAQENVIFSDAHFFHFGHDEENDRDATAHRDTQLEELSHMRNNLQREMQANDGLSKKLALLNNVHSSCPDRERELTDRLKDMEKERDDWRQNASAQVDKIKKLEEIIEPKSKQLVDAEGRIEVLEGEKTTPEIVDMLSETNNLDIEGSKAWKDKHRELFTKKYSYVQKVADPYRFPMEALMEISPDVPPPATNDATEPSTENNNDVTAV</sequence>
<evidence type="ECO:0000256" key="1">
    <source>
        <dbReference type="SAM" id="Coils"/>
    </source>
</evidence>
<evidence type="ECO:0000256" key="3">
    <source>
        <dbReference type="SAM" id="Phobius"/>
    </source>
</evidence>
<keyword evidence="3" id="KW-0812">Transmembrane</keyword>
<protein>
    <submittedName>
        <fullName evidence="4">Uncharacterized protein</fullName>
    </submittedName>
</protein>
<feature type="compositionally biased region" description="Polar residues" evidence="2">
    <location>
        <begin position="198"/>
        <end position="208"/>
    </location>
</feature>
<gene>
    <name evidence="4" type="ORF">Tci_336642</name>
</gene>
<feature type="region of interest" description="Disordered" evidence="2">
    <location>
        <begin position="164"/>
        <end position="218"/>
    </location>
</feature>
<dbReference type="EMBL" id="BKCJ010121047">
    <property type="protein sequence ID" value="GEX64667.1"/>
    <property type="molecule type" value="Genomic_DNA"/>
</dbReference>
<evidence type="ECO:0000313" key="4">
    <source>
        <dbReference type="EMBL" id="GEX64667.1"/>
    </source>
</evidence>
<name>A0A699H7X2_TANCI</name>
<accession>A0A699H7X2</accession>
<keyword evidence="3" id="KW-0472">Membrane</keyword>
<organism evidence="4">
    <name type="scientific">Tanacetum cinerariifolium</name>
    <name type="common">Dalmatian daisy</name>
    <name type="synonym">Chrysanthemum cinerariifolium</name>
    <dbReference type="NCBI Taxonomy" id="118510"/>
    <lineage>
        <taxon>Eukaryota</taxon>
        <taxon>Viridiplantae</taxon>
        <taxon>Streptophyta</taxon>
        <taxon>Embryophyta</taxon>
        <taxon>Tracheophyta</taxon>
        <taxon>Spermatophyta</taxon>
        <taxon>Magnoliopsida</taxon>
        <taxon>eudicotyledons</taxon>
        <taxon>Gunneridae</taxon>
        <taxon>Pentapetalae</taxon>
        <taxon>asterids</taxon>
        <taxon>campanulids</taxon>
        <taxon>Asterales</taxon>
        <taxon>Asteraceae</taxon>
        <taxon>Asteroideae</taxon>
        <taxon>Anthemideae</taxon>
        <taxon>Anthemidinae</taxon>
        <taxon>Tanacetum</taxon>
    </lineage>
</organism>
<dbReference type="AlphaFoldDB" id="A0A699H7X2"/>
<keyword evidence="3" id="KW-1133">Transmembrane helix</keyword>
<evidence type="ECO:0000256" key="2">
    <source>
        <dbReference type="SAM" id="MobiDB-lite"/>
    </source>
</evidence>
<proteinExistence type="predicted"/>
<feature type="compositionally biased region" description="Polar residues" evidence="2">
    <location>
        <begin position="447"/>
        <end position="463"/>
    </location>
</feature>
<comment type="caution">
    <text evidence="4">The sequence shown here is derived from an EMBL/GenBank/DDBJ whole genome shotgun (WGS) entry which is preliminary data.</text>
</comment>
<keyword evidence="1" id="KW-0175">Coiled coil</keyword>
<reference evidence="4" key="1">
    <citation type="journal article" date="2019" name="Sci. Rep.">
        <title>Draft genome of Tanacetum cinerariifolium, the natural source of mosquito coil.</title>
        <authorList>
            <person name="Yamashiro T."/>
            <person name="Shiraishi A."/>
            <person name="Satake H."/>
            <person name="Nakayama K."/>
        </authorList>
    </citation>
    <scope>NUCLEOTIDE SEQUENCE</scope>
</reference>
<feature type="coiled-coil region" evidence="1">
    <location>
        <begin position="326"/>
        <end position="353"/>
    </location>
</feature>
<feature type="region of interest" description="Disordered" evidence="2">
    <location>
        <begin position="438"/>
        <end position="463"/>
    </location>
</feature>
<feature type="transmembrane region" description="Helical" evidence="3">
    <location>
        <begin position="112"/>
        <end position="134"/>
    </location>
</feature>